<organism evidence="3 4">
    <name type="scientific">Paraglaciecola mesophila</name>
    <dbReference type="NCBI Taxonomy" id="197222"/>
    <lineage>
        <taxon>Bacteria</taxon>
        <taxon>Pseudomonadati</taxon>
        <taxon>Pseudomonadota</taxon>
        <taxon>Gammaproteobacteria</taxon>
        <taxon>Alteromonadales</taxon>
        <taxon>Alteromonadaceae</taxon>
        <taxon>Paraglaciecola</taxon>
    </lineage>
</organism>
<dbReference type="Proteomes" id="UP000464524">
    <property type="component" value="Chromosome"/>
</dbReference>
<dbReference type="KEGG" id="pmes:FX988_01374"/>
<dbReference type="PANTHER" id="PTHR44196">
    <property type="entry name" value="DEHYDROGENASE/REDUCTASE SDR FAMILY MEMBER 7B"/>
    <property type="match status" value="1"/>
</dbReference>
<dbReference type="OrthoDB" id="335726at2"/>
<dbReference type="InterPro" id="IPR002347">
    <property type="entry name" value="SDR_fam"/>
</dbReference>
<sequence length="238" mass="26362">MKRILITGATSGIGEALVRLASDNGYEVIACGRNAEKLTRLSALEHVIVEQFDVSDKQQTQLKLDSVDADIYVLNAGVCEYVQLDDFEPEMFRRVFEANFFGVVNCIDALLPKFVAGDQLLIVDSMARLLPFTQSQAYGASKAALHYLTKTMEVDLAPRGVIVQSASPGFVETPLTDKNDFDMPMQITAKEAAESILKGIQNQSSSLYFPKIFGFILRFLSHLPNSMKVALSKRMKNK</sequence>
<evidence type="ECO:0000256" key="1">
    <source>
        <dbReference type="ARBA" id="ARBA00006484"/>
    </source>
</evidence>
<keyword evidence="4" id="KW-1185">Reference proteome</keyword>
<dbReference type="RefSeq" id="WP_160178921.1">
    <property type="nucleotide sequence ID" value="NZ_CP047656.1"/>
</dbReference>
<name>A0A857JHK7_9ALTE</name>
<protein>
    <submittedName>
        <fullName evidence="3">Serine 3-dehydrogenase</fullName>
        <ecNumber evidence="3">1.1.1.276</ecNumber>
    </submittedName>
</protein>
<dbReference type="GO" id="GO:0031132">
    <property type="term" value="F:serine 3-dehydrogenase activity"/>
    <property type="evidence" value="ECO:0007669"/>
    <property type="project" value="UniProtKB-EC"/>
</dbReference>
<keyword evidence="2 3" id="KW-0560">Oxidoreductase</keyword>
<dbReference type="InterPro" id="IPR036291">
    <property type="entry name" value="NAD(P)-bd_dom_sf"/>
</dbReference>
<accession>A0A857JHK7</accession>
<dbReference type="PRINTS" id="PR00081">
    <property type="entry name" value="GDHRDH"/>
</dbReference>
<dbReference type="Pfam" id="PF00106">
    <property type="entry name" value="adh_short"/>
    <property type="match status" value="1"/>
</dbReference>
<gene>
    <name evidence="3" type="ORF">FX988_01374</name>
</gene>
<evidence type="ECO:0000313" key="3">
    <source>
        <dbReference type="EMBL" id="QHJ11146.1"/>
    </source>
</evidence>
<dbReference type="AlphaFoldDB" id="A0A857JHK7"/>
<dbReference type="EMBL" id="CP047656">
    <property type="protein sequence ID" value="QHJ11146.1"/>
    <property type="molecule type" value="Genomic_DNA"/>
</dbReference>
<dbReference type="EC" id="1.1.1.276" evidence="3"/>
<comment type="similarity">
    <text evidence="1">Belongs to the short-chain dehydrogenases/reductases (SDR) family.</text>
</comment>
<dbReference type="PANTHER" id="PTHR44196:SF1">
    <property type="entry name" value="DEHYDROGENASE_REDUCTASE SDR FAMILY MEMBER 7B"/>
    <property type="match status" value="1"/>
</dbReference>
<dbReference type="GO" id="GO:0016020">
    <property type="term" value="C:membrane"/>
    <property type="evidence" value="ECO:0007669"/>
    <property type="project" value="TreeGrafter"/>
</dbReference>
<evidence type="ECO:0000256" key="2">
    <source>
        <dbReference type="ARBA" id="ARBA00023002"/>
    </source>
</evidence>
<dbReference type="SUPFAM" id="SSF51735">
    <property type="entry name" value="NAD(P)-binding Rossmann-fold domains"/>
    <property type="match status" value="1"/>
</dbReference>
<proteinExistence type="inferred from homology"/>
<evidence type="ECO:0000313" key="4">
    <source>
        <dbReference type="Proteomes" id="UP000464524"/>
    </source>
</evidence>
<reference evidence="3 4" key="1">
    <citation type="submission" date="2019-12" db="EMBL/GenBank/DDBJ databases">
        <title>Genome sequencing and assembly of endphytes of Porphyra tenera.</title>
        <authorList>
            <person name="Park J.M."/>
            <person name="Shin R."/>
            <person name="Jo S.H."/>
        </authorList>
    </citation>
    <scope>NUCLEOTIDE SEQUENCE [LARGE SCALE GENOMIC DNA]</scope>
    <source>
        <strain evidence="3 4">GPM4</strain>
    </source>
</reference>
<dbReference type="Gene3D" id="3.40.50.720">
    <property type="entry name" value="NAD(P)-binding Rossmann-like Domain"/>
    <property type="match status" value="1"/>
</dbReference>